<proteinExistence type="predicted"/>
<dbReference type="PANTHER" id="PTHR10039">
    <property type="entry name" value="AMELOGENIN"/>
    <property type="match status" value="1"/>
</dbReference>
<dbReference type="InterPro" id="IPR002110">
    <property type="entry name" value="Ankyrin_rpt"/>
</dbReference>
<evidence type="ECO:0000256" key="3">
    <source>
        <dbReference type="SAM" id="MobiDB-lite"/>
    </source>
</evidence>
<dbReference type="Pfam" id="PF24883">
    <property type="entry name" value="NPHP3_N"/>
    <property type="match status" value="1"/>
</dbReference>
<feature type="repeat" description="ANK" evidence="2">
    <location>
        <begin position="767"/>
        <end position="799"/>
    </location>
</feature>
<sequence>MSEESAASNVTNHFSGNFRNVSNSSLGNTYNARGDIHFNTYQGGPRHGEDPSIEISSKEGQKILDWLSKHKFLGRWRYHRARRLEGTGEWFLQTRQYAMWKTGEAKTLWCKGIRKSTMMAHVAHTMLGKLDTKQVLATVFFSRDEDKNVSIVDLMAALTRQIVQRSSHIPGVVLQTFRQYQTNSTRRLDMRDVETMLSGGFQRYDTVYLVADALDECPSQSRLDLLRELSKLQRTQPQLQLLMSSRDMEVIDEDIAGAFHDVLQIKLVASNTDLRAFIQARFEGQSSLREARRHHGLVEELERTLTVKAQGMFLLVVLNLQLLEAKNLKTRDEFKRSLVELAHGPTALRDTYVAMWKQILTPETAEVGMAKNVFTWVSYSINPLTIQELRHALAMHNLEASTINEDTLYSRTWITEPCLGLTIINENEIVEFMHPTARETFPDYLRGVLKGAQRDLCRACLKYLRIRHDDKLPALPTDIVPQHLVAFFGLSDVLTTLLQQGVHPNILEGHGWTALWWYTAFCGLLAGLGTFLESQMKLNILDSSGQTAVKFGFAMFALLSIVKTLLRQGVNPNTPDSNGWTALRWAAWHNHVEVIKLLVSSGADVDAKDVRGDTTLMWALSERKHSRETPITRSITPSGDVQIHVGNTYDLKISTAYPFWITPWAARCSDKVVRQLIAHTNDIDAANLRQTTPLIRAANNRQFHVGGAARCPEMRVDGTASVHIGDHVIVDPPKSLDGHNTVAEELDIANCISRLVSGTCVEAKDRHGRTALALAAASGQDRVVEHLLRSGADVDSLDNEGMTPLLRACARPMHLQVHTGPLTVLQHAKVYQGAFFEFRGDGLHQHSYFMRVLQQSYAKRVTAVESMLVLTAPRLWVDRHGQTATQLAKAAGFNEIVEMLSYRNPAHGAKGAMPISLFLKYPVPSQNDHVAWAGAGRRSGSSHLACSGDADILRLRTDQPTEVARSVDTFPFTRPLHNGFSEPNTDSLLPAPLAFIEPGHASSKRRNRRYDWKAEPKVLYAGHNACMGRAGLDRQSWPPRSAQAMSSLSGPPTSIPAARRYDTAYPTLADDGERFIDNILPHNYEGLILESGTAYQGDKVLRELGGKDLGSTNFHLAKQLLAASLYIGLVTVRDSGKLVQGNIWGTDEYGPDSIWTHPEAWR</sequence>
<keyword evidence="2" id="KW-0040">ANK repeat</keyword>
<name>A0ABR0RLL0_9EURO</name>
<evidence type="ECO:0000313" key="6">
    <source>
        <dbReference type="Proteomes" id="UP001334248"/>
    </source>
</evidence>
<feature type="region of interest" description="Disordered" evidence="3">
    <location>
        <begin position="1034"/>
        <end position="1056"/>
    </location>
</feature>
<feature type="repeat" description="ANK" evidence="2">
    <location>
        <begin position="578"/>
        <end position="610"/>
    </location>
</feature>
<evidence type="ECO:0000259" key="4">
    <source>
        <dbReference type="Pfam" id="PF24883"/>
    </source>
</evidence>
<dbReference type="InterPro" id="IPR056884">
    <property type="entry name" value="NPHP3-like_N"/>
</dbReference>
<gene>
    <name evidence="5" type="ORF">PMZ80_006251</name>
</gene>
<dbReference type="SMART" id="SM00248">
    <property type="entry name" value="ANK"/>
    <property type="match status" value="5"/>
</dbReference>
<dbReference type="SUPFAM" id="SSF48403">
    <property type="entry name" value="Ankyrin repeat"/>
    <property type="match status" value="1"/>
</dbReference>
<keyword evidence="1" id="KW-0677">Repeat</keyword>
<dbReference type="RefSeq" id="XP_064729064.1">
    <property type="nucleotide sequence ID" value="XM_064874664.1"/>
</dbReference>
<dbReference type="EMBL" id="JAVHJV010000007">
    <property type="protein sequence ID" value="KAK5940974.1"/>
    <property type="molecule type" value="Genomic_DNA"/>
</dbReference>
<feature type="compositionally biased region" description="Polar residues" evidence="3">
    <location>
        <begin position="1043"/>
        <end position="1052"/>
    </location>
</feature>
<protein>
    <recommendedName>
        <fullName evidence="4">Nephrocystin 3-like N-terminal domain-containing protein</fullName>
    </recommendedName>
</protein>
<dbReference type="InterPro" id="IPR027417">
    <property type="entry name" value="P-loop_NTPase"/>
</dbReference>
<dbReference type="GeneID" id="89999700"/>
<evidence type="ECO:0000256" key="2">
    <source>
        <dbReference type="PROSITE-ProRule" id="PRU00023"/>
    </source>
</evidence>
<dbReference type="Gene3D" id="3.40.50.300">
    <property type="entry name" value="P-loop containing nucleotide triphosphate hydrolases"/>
    <property type="match status" value="1"/>
</dbReference>
<dbReference type="Proteomes" id="UP001334248">
    <property type="component" value="Unassembled WGS sequence"/>
</dbReference>
<evidence type="ECO:0000313" key="5">
    <source>
        <dbReference type="EMBL" id="KAK5940974.1"/>
    </source>
</evidence>
<dbReference type="PROSITE" id="PS50088">
    <property type="entry name" value="ANK_REPEAT"/>
    <property type="match status" value="2"/>
</dbReference>
<dbReference type="Gene3D" id="1.25.40.20">
    <property type="entry name" value="Ankyrin repeat-containing domain"/>
    <property type="match status" value="2"/>
</dbReference>
<dbReference type="Pfam" id="PF12796">
    <property type="entry name" value="Ank_2"/>
    <property type="match status" value="2"/>
</dbReference>
<evidence type="ECO:0000256" key="1">
    <source>
        <dbReference type="ARBA" id="ARBA00022737"/>
    </source>
</evidence>
<dbReference type="PROSITE" id="PS50297">
    <property type="entry name" value="ANK_REP_REGION"/>
    <property type="match status" value="2"/>
</dbReference>
<dbReference type="InterPro" id="IPR036770">
    <property type="entry name" value="Ankyrin_rpt-contain_sf"/>
</dbReference>
<organism evidence="5 6">
    <name type="scientific">Knufia obscura</name>
    <dbReference type="NCBI Taxonomy" id="1635080"/>
    <lineage>
        <taxon>Eukaryota</taxon>
        <taxon>Fungi</taxon>
        <taxon>Dikarya</taxon>
        <taxon>Ascomycota</taxon>
        <taxon>Pezizomycotina</taxon>
        <taxon>Eurotiomycetes</taxon>
        <taxon>Chaetothyriomycetidae</taxon>
        <taxon>Chaetothyriales</taxon>
        <taxon>Trichomeriaceae</taxon>
        <taxon>Knufia</taxon>
    </lineage>
</organism>
<comment type="caution">
    <text evidence="5">The sequence shown here is derived from an EMBL/GenBank/DDBJ whole genome shotgun (WGS) entry which is preliminary data.</text>
</comment>
<accession>A0ABR0RLL0</accession>
<feature type="domain" description="Nephrocystin 3-like N-terminal" evidence="4">
    <location>
        <begin position="86"/>
        <end position="246"/>
    </location>
</feature>
<reference evidence="5 6" key="1">
    <citation type="journal article" date="2023" name="Res Sq">
        <title>Genomic and morphological characterization of Knufia obscura isolated from the Mars 2020 spacecraft assembly facility.</title>
        <authorList>
            <person name="Chander A.M."/>
            <person name="Teixeira M.M."/>
            <person name="Singh N.K."/>
            <person name="Williams M.P."/>
            <person name="Parker C.W."/>
            <person name="Leo P."/>
            <person name="Stajich J.E."/>
            <person name="Torok T."/>
            <person name="Tighe S."/>
            <person name="Mason C.E."/>
            <person name="Venkateswaran K."/>
        </authorList>
    </citation>
    <scope>NUCLEOTIDE SEQUENCE [LARGE SCALE GENOMIC DNA]</scope>
    <source>
        <strain evidence="5 6">CCFEE 5817</strain>
    </source>
</reference>
<dbReference type="PANTHER" id="PTHR10039:SF15">
    <property type="entry name" value="NACHT DOMAIN-CONTAINING PROTEIN"/>
    <property type="match status" value="1"/>
</dbReference>
<keyword evidence="6" id="KW-1185">Reference proteome</keyword>